<keyword evidence="5 9" id="KW-0676">Redox-active center</keyword>
<dbReference type="EMBL" id="CP157893">
    <property type="protein sequence ID" value="XBT18253.1"/>
    <property type="molecule type" value="Genomic_DNA"/>
</dbReference>
<reference evidence="11" key="1">
    <citation type="submission" date="2024-06" db="EMBL/GenBank/DDBJ databases">
        <title>Diversity, functionality, and evolutionary history of bacterial symbionts in false click beetles (Coleoptera, Throscidae).</title>
        <authorList>
            <person name="Wierz J.C."/>
            <person name="Malm H."/>
            <person name="Kaltenpoth M."/>
            <person name="Engl T."/>
        </authorList>
    </citation>
    <scope>NUCLEOTIDE SEQUENCE</scope>
    <source>
        <strain evidence="11">Tser</strain>
    </source>
</reference>
<dbReference type="PRINTS" id="PR00421">
    <property type="entry name" value="THIOREDOXIN"/>
</dbReference>
<keyword evidence="2" id="KW-0813">Transport</keyword>
<evidence type="ECO:0000259" key="10">
    <source>
        <dbReference type="PROSITE" id="PS51352"/>
    </source>
</evidence>
<evidence type="ECO:0000256" key="9">
    <source>
        <dbReference type="PIRSR" id="PIRSR000077-4"/>
    </source>
</evidence>
<dbReference type="InterPro" id="IPR036249">
    <property type="entry name" value="Thioredoxin-like_sf"/>
</dbReference>
<feature type="disulfide bond" description="Redox-active" evidence="9">
    <location>
        <begin position="29"/>
        <end position="32"/>
    </location>
</feature>
<evidence type="ECO:0000256" key="1">
    <source>
        <dbReference type="ARBA" id="ARBA00008987"/>
    </source>
</evidence>
<feature type="active site" description="Nucleophile" evidence="8">
    <location>
        <position position="29"/>
    </location>
</feature>
<gene>
    <name evidence="11" type="primary">trxA</name>
    <name evidence="11" type="ORF">ABNO52_00525</name>
</gene>
<evidence type="ECO:0000256" key="6">
    <source>
        <dbReference type="NCBIfam" id="TIGR01068"/>
    </source>
</evidence>
<dbReference type="NCBIfam" id="TIGR01068">
    <property type="entry name" value="thioredoxin"/>
    <property type="match status" value="1"/>
</dbReference>
<evidence type="ECO:0000256" key="8">
    <source>
        <dbReference type="PIRSR" id="PIRSR000077-1"/>
    </source>
</evidence>
<proteinExistence type="inferred from homology"/>
<evidence type="ECO:0000256" key="4">
    <source>
        <dbReference type="ARBA" id="ARBA00023157"/>
    </source>
</evidence>
<dbReference type="PROSITE" id="PS51352">
    <property type="entry name" value="THIOREDOXIN_2"/>
    <property type="match status" value="1"/>
</dbReference>
<dbReference type="CDD" id="cd02947">
    <property type="entry name" value="TRX_family"/>
    <property type="match status" value="1"/>
</dbReference>
<dbReference type="PANTHER" id="PTHR45663">
    <property type="entry name" value="GEO12009P1"/>
    <property type="match status" value="1"/>
</dbReference>
<dbReference type="Pfam" id="PF00085">
    <property type="entry name" value="Thioredoxin"/>
    <property type="match status" value="1"/>
</dbReference>
<sequence>MKNINLKNFNEYIKKSKKLLLVDFWAKWCYPCKSMNKILIKINKKFKNNKKIKILKIDIDKYINLAKNYDIQSIPTIIFFKNKKIIKTIIGTLPYKDLKKKIKKHL</sequence>
<accession>A0AAU7QR02</accession>
<keyword evidence="3" id="KW-0249">Electron transport</keyword>
<feature type="site" description="Contributes to redox potential value" evidence="8">
    <location>
        <position position="30"/>
    </location>
</feature>
<dbReference type="Gene3D" id="3.40.30.10">
    <property type="entry name" value="Glutaredoxin"/>
    <property type="match status" value="1"/>
</dbReference>
<dbReference type="PANTHER" id="PTHR45663:SF11">
    <property type="entry name" value="GEO12009P1"/>
    <property type="match status" value="1"/>
</dbReference>
<evidence type="ECO:0000256" key="7">
    <source>
        <dbReference type="PIRNR" id="PIRNR000077"/>
    </source>
</evidence>
<dbReference type="InterPro" id="IPR005746">
    <property type="entry name" value="Thioredoxin"/>
</dbReference>
<dbReference type="AlphaFoldDB" id="A0AAU7QR02"/>
<dbReference type="GO" id="GO:0015035">
    <property type="term" value="F:protein-disulfide reductase activity"/>
    <property type="evidence" value="ECO:0007669"/>
    <property type="project" value="UniProtKB-UniRule"/>
</dbReference>
<feature type="domain" description="Thioredoxin" evidence="10">
    <location>
        <begin position="1"/>
        <end position="106"/>
    </location>
</feature>
<organism evidence="11">
    <name type="scientific">Candidatus Shikimatogenerans sp. Tser</name>
    <dbReference type="NCBI Taxonomy" id="3158568"/>
    <lineage>
        <taxon>Bacteria</taxon>
        <taxon>Pseudomonadati</taxon>
        <taxon>Bacteroidota</taxon>
        <taxon>Flavobacteriia</taxon>
        <taxon>Flavobacteriales</taxon>
        <taxon>Candidatus Shikimatogenerans</taxon>
    </lineage>
</organism>
<dbReference type="PIRSF" id="PIRSF000077">
    <property type="entry name" value="Thioredoxin"/>
    <property type="match status" value="1"/>
</dbReference>
<name>A0AAU7QR02_9FLAO</name>
<evidence type="ECO:0000256" key="3">
    <source>
        <dbReference type="ARBA" id="ARBA00022982"/>
    </source>
</evidence>
<protein>
    <recommendedName>
        <fullName evidence="6 7">Thioredoxin</fullName>
    </recommendedName>
</protein>
<dbReference type="InterPro" id="IPR013766">
    <property type="entry name" value="Thioredoxin_domain"/>
</dbReference>
<keyword evidence="4 9" id="KW-1015">Disulfide bond</keyword>
<feature type="active site" description="Nucleophile" evidence="8">
    <location>
        <position position="32"/>
    </location>
</feature>
<dbReference type="SUPFAM" id="SSF52833">
    <property type="entry name" value="Thioredoxin-like"/>
    <property type="match status" value="1"/>
</dbReference>
<feature type="site" description="Deprotonates C-terminal active site Cys" evidence="8">
    <location>
        <position position="23"/>
    </location>
</feature>
<dbReference type="FunFam" id="3.40.30.10:FF:000001">
    <property type="entry name" value="Thioredoxin"/>
    <property type="match status" value="1"/>
</dbReference>
<evidence type="ECO:0000256" key="2">
    <source>
        <dbReference type="ARBA" id="ARBA00022448"/>
    </source>
</evidence>
<evidence type="ECO:0000313" key="11">
    <source>
        <dbReference type="EMBL" id="XBT18253.1"/>
    </source>
</evidence>
<comment type="similarity">
    <text evidence="1 7">Belongs to the thioredoxin family.</text>
</comment>
<dbReference type="GO" id="GO:0005737">
    <property type="term" value="C:cytoplasm"/>
    <property type="evidence" value="ECO:0007669"/>
    <property type="project" value="TreeGrafter"/>
</dbReference>
<feature type="site" description="Contributes to redox potential value" evidence="8">
    <location>
        <position position="31"/>
    </location>
</feature>
<evidence type="ECO:0000256" key="5">
    <source>
        <dbReference type="ARBA" id="ARBA00023284"/>
    </source>
</evidence>